<dbReference type="KEGG" id="cthi:THC_0985"/>
<evidence type="ECO:0008006" key="3">
    <source>
        <dbReference type="Google" id="ProtNLM"/>
    </source>
</evidence>
<dbReference type="OrthoDB" id="9791614at2"/>
<dbReference type="EMBL" id="AP014945">
    <property type="protein sequence ID" value="BAU23369.1"/>
    <property type="molecule type" value="Genomic_DNA"/>
</dbReference>
<dbReference type="AlphaFoldDB" id="A0A0U5B007"/>
<proteinExistence type="predicted"/>
<evidence type="ECO:0000313" key="2">
    <source>
        <dbReference type="Proteomes" id="UP000068196"/>
    </source>
</evidence>
<dbReference type="PATRIC" id="fig|1653476.3.peg.1028"/>
<dbReference type="STRING" id="1653476.THC_0985"/>
<name>A0A0U5B007_9BACT</name>
<evidence type="ECO:0000313" key="1">
    <source>
        <dbReference type="EMBL" id="BAU23369.1"/>
    </source>
</evidence>
<accession>A0A0U5B007</accession>
<dbReference type="Proteomes" id="UP000068196">
    <property type="component" value="Chromosome"/>
</dbReference>
<keyword evidence="2" id="KW-1185">Reference proteome</keyword>
<reference evidence="1 2" key="1">
    <citation type="journal article" date="2016" name="Int. J. Syst. Evol. Microbiol.">
        <title>Caldimicrobium thiodismutans sp. nov., a sulfur-disproportionating bacterium isolated from a hot spring, and emended description of the genus Caldimicrobium.</title>
        <authorList>
            <person name="Kojima H."/>
            <person name="Umezawa K."/>
            <person name="Fukui M."/>
        </authorList>
    </citation>
    <scope>NUCLEOTIDE SEQUENCE [LARGE SCALE GENOMIC DNA]</scope>
    <source>
        <strain evidence="1 2">TF1</strain>
    </source>
</reference>
<sequence>MFYYLGVDLGGGSNTWAVALKKLPKRGLLLENVLSFNETELKNVTSEEIFAFVKNNRVLALSIDAPLSFSLKVEKGFRLADLALRNLLPGPYRKWVLSYHTLMGIPLRGLLLAQKLSPYCGTILETHPRASFYFLLPEEKRYLASKYKKEGLFPEETDFLINYFEKHFFIKLPKMVFDKADFLDAFICSLTSYIYVKAPEKLLFLPQEEDLTGFGPFVIYFKKRKVALKLEKNLR</sequence>
<protein>
    <recommendedName>
        <fullName evidence="3">DUF429 domain-containing protein</fullName>
    </recommendedName>
</protein>
<reference evidence="2" key="2">
    <citation type="journal article" date="2016" name="Int. J. Syst. Evol. Microbiol.">
        <title>Caldimicrobium thiodismutans sp. nov., a sulfur-disproportionating bacterium isolated from a hot spring.</title>
        <authorList>
            <person name="Kojima H."/>
            <person name="Umezawa K."/>
            <person name="Fukui M."/>
        </authorList>
    </citation>
    <scope>NUCLEOTIDE SEQUENCE [LARGE SCALE GENOMIC DNA]</scope>
    <source>
        <strain evidence="2">TF1</strain>
    </source>
</reference>
<organism evidence="1 2">
    <name type="scientific">Caldimicrobium thiodismutans</name>
    <dbReference type="NCBI Taxonomy" id="1653476"/>
    <lineage>
        <taxon>Bacteria</taxon>
        <taxon>Pseudomonadati</taxon>
        <taxon>Thermodesulfobacteriota</taxon>
        <taxon>Thermodesulfobacteria</taxon>
        <taxon>Thermodesulfobacteriales</taxon>
        <taxon>Thermodesulfobacteriaceae</taxon>
        <taxon>Caldimicrobium</taxon>
    </lineage>
</organism>
<dbReference type="RefSeq" id="WP_082706293.1">
    <property type="nucleotide sequence ID" value="NZ_AP014945.1"/>
</dbReference>
<gene>
    <name evidence="1" type="ORF">THC_0985</name>
</gene>